<name>A0A1A9KN85_9PSED</name>
<keyword evidence="1" id="KW-0614">Plasmid</keyword>
<evidence type="ECO:0000313" key="2">
    <source>
        <dbReference type="Proteomes" id="UP000077748"/>
    </source>
</evidence>
<dbReference type="AlphaFoldDB" id="A0A1A9KN85"/>
<reference evidence="1 2" key="1">
    <citation type="submission" date="2016-05" db="EMBL/GenBank/DDBJ databases">
        <title>Genome Sequence of Pseudomonas citronellolis Strain SJTE-3, an Estrogens and Persistent Organic Pollutants degradation strain.</title>
        <authorList>
            <person name="Liang R."/>
        </authorList>
    </citation>
    <scope>NUCLEOTIDE SEQUENCE [LARGE SCALE GENOMIC DNA]</scope>
    <source>
        <strain evidence="1 2">SJTE-3</strain>
        <plasmid evidence="2">Plasmid prbl16</plasmid>
    </source>
</reference>
<accession>A0A1A9KN85</accession>
<geneLocation type="plasmid" evidence="2">
    <name>prbl16</name>
</geneLocation>
<gene>
    <name evidence="1" type="ORF">A9C11_33560</name>
</gene>
<organism evidence="1 2">
    <name type="scientific">Pseudomonas citronellolis</name>
    <dbReference type="NCBI Taxonomy" id="53408"/>
    <lineage>
        <taxon>Bacteria</taxon>
        <taxon>Pseudomonadati</taxon>
        <taxon>Pseudomonadota</taxon>
        <taxon>Gammaproteobacteria</taxon>
        <taxon>Pseudomonadales</taxon>
        <taxon>Pseudomonadaceae</taxon>
        <taxon>Pseudomonas</taxon>
    </lineage>
</organism>
<proteinExistence type="predicted"/>
<protein>
    <submittedName>
        <fullName evidence="1">Uncharacterized protein</fullName>
    </submittedName>
</protein>
<dbReference type="Proteomes" id="UP000077748">
    <property type="component" value="Plasmid pRBL16"/>
</dbReference>
<dbReference type="EMBL" id="CP015879">
    <property type="protein sequence ID" value="ANI18982.1"/>
    <property type="molecule type" value="Genomic_DNA"/>
</dbReference>
<evidence type="ECO:0000313" key="1">
    <source>
        <dbReference type="EMBL" id="ANI18982.1"/>
    </source>
</evidence>
<sequence length="61" mass="6930">MVIFQRWNFRVGVEDIRESVAHDFVDTTENHLTMTVSIPEVEPHAVMFDRFAGADGHTGRG</sequence>